<accession>A0A6L5GH65</accession>
<dbReference type="RefSeq" id="WP_153027981.1">
    <property type="nucleotide sequence ID" value="NZ_WIAO01000066.1"/>
</dbReference>
<comment type="caution">
    <text evidence="1">The sequence shown here is derived from an EMBL/GenBank/DDBJ whole genome shotgun (WGS) entry which is preliminary data.</text>
</comment>
<dbReference type="EMBL" id="WIAO01000066">
    <property type="protein sequence ID" value="MQM28906.1"/>
    <property type="molecule type" value="Genomic_DNA"/>
</dbReference>
<dbReference type="AlphaFoldDB" id="A0A6L5GH65"/>
<dbReference type="InterPro" id="IPR036894">
    <property type="entry name" value="YbaB-like_sf"/>
</dbReference>
<keyword evidence="2" id="KW-1185">Reference proteome</keyword>
<evidence type="ECO:0008006" key="3">
    <source>
        <dbReference type="Google" id="ProtNLM"/>
    </source>
</evidence>
<reference evidence="1 2" key="1">
    <citation type="submission" date="2019-10" db="EMBL/GenBank/DDBJ databases">
        <title>Glycomyces albidus sp. nov., a novel actinomycete isolated from rhizosphere soil of wheat (Triticum aestivum L.).</title>
        <authorList>
            <person name="Qian L."/>
        </authorList>
    </citation>
    <scope>NUCLEOTIDE SEQUENCE [LARGE SCALE GENOMIC DNA]</scope>
    <source>
        <strain evidence="1 2">NEAU-7082</strain>
    </source>
</reference>
<dbReference type="GO" id="GO:0003677">
    <property type="term" value="F:DNA binding"/>
    <property type="evidence" value="ECO:0007669"/>
    <property type="project" value="InterPro"/>
</dbReference>
<dbReference type="Gene3D" id="3.30.1310.10">
    <property type="entry name" value="Nucleoid-associated protein YbaB-like domain"/>
    <property type="match status" value="1"/>
</dbReference>
<name>A0A6L5GH65_9ACTN</name>
<evidence type="ECO:0000313" key="2">
    <source>
        <dbReference type="Proteomes" id="UP000477750"/>
    </source>
</evidence>
<dbReference type="Proteomes" id="UP000477750">
    <property type="component" value="Unassembled WGS sequence"/>
</dbReference>
<protein>
    <recommendedName>
        <fullName evidence="3">YbaB/EbfC family DNA-binding protein</fullName>
    </recommendedName>
</protein>
<sequence>MGTGTDPSDIGTALSQVIDAAKATQQAQEALGAESARAEAADGRVIATASLNGGVTVEITNIRAYRLQPDELSKEITKAVNEALDAARGQAAKPADVDLAALSSRLEEIQQSSMKQLQGFMASITEAHAGVARAAAEGRREK</sequence>
<gene>
    <name evidence="1" type="ORF">GFD30_25575</name>
</gene>
<evidence type="ECO:0000313" key="1">
    <source>
        <dbReference type="EMBL" id="MQM28906.1"/>
    </source>
</evidence>
<proteinExistence type="predicted"/>
<organism evidence="1 2">
    <name type="scientific">Glycomyces albidus</name>
    <dbReference type="NCBI Taxonomy" id="2656774"/>
    <lineage>
        <taxon>Bacteria</taxon>
        <taxon>Bacillati</taxon>
        <taxon>Actinomycetota</taxon>
        <taxon>Actinomycetes</taxon>
        <taxon>Glycomycetales</taxon>
        <taxon>Glycomycetaceae</taxon>
        <taxon>Glycomyces</taxon>
    </lineage>
</organism>
<dbReference type="Pfam" id="PF02575">
    <property type="entry name" value="YbaB_DNA_bd"/>
    <property type="match status" value="1"/>
</dbReference>
<dbReference type="InterPro" id="IPR004401">
    <property type="entry name" value="YbaB/EbfC"/>
</dbReference>